<evidence type="ECO:0000313" key="2">
    <source>
        <dbReference type="Proteomes" id="UP000887565"/>
    </source>
</evidence>
<name>A0A915HUI7_ROMCU</name>
<feature type="compositionally biased region" description="Acidic residues" evidence="1">
    <location>
        <begin position="65"/>
        <end position="81"/>
    </location>
</feature>
<sequence length="81" mass="9126">MNLESKYYCLAVYHMELKICDNTQLVLKNFSNSCFRLYKCDVIRSKRDNAAFAKNFGGPLAAAEAPEDTSNETVGDGEEHE</sequence>
<organism evidence="2 3">
    <name type="scientific">Romanomermis culicivorax</name>
    <name type="common">Nematode worm</name>
    <dbReference type="NCBI Taxonomy" id="13658"/>
    <lineage>
        <taxon>Eukaryota</taxon>
        <taxon>Metazoa</taxon>
        <taxon>Ecdysozoa</taxon>
        <taxon>Nematoda</taxon>
        <taxon>Enoplea</taxon>
        <taxon>Dorylaimia</taxon>
        <taxon>Mermithida</taxon>
        <taxon>Mermithoidea</taxon>
        <taxon>Mermithidae</taxon>
        <taxon>Romanomermis</taxon>
    </lineage>
</organism>
<dbReference type="AlphaFoldDB" id="A0A915HUI7"/>
<dbReference type="WBParaSite" id="nRc.2.0.1.t05559-RA">
    <property type="protein sequence ID" value="nRc.2.0.1.t05559-RA"/>
    <property type="gene ID" value="nRc.2.0.1.g05559"/>
</dbReference>
<feature type="region of interest" description="Disordered" evidence="1">
    <location>
        <begin position="61"/>
        <end position="81"/>
    </location>
</feature>
<keyword evidence="2" id="KW-1185">Reference proteome</keyword>
<evidence type="ECO:0000313" key="3">
    <source>
        <dbReference type="WBParaSite" id="nRc.2.0.1.t05559-RA"/>
    </source>
</evidence>
<evidence type="ECO:0000256" key="1">
    <source>
        <dbReference type="SAM" id="MobiDB-lite"/>
    </source>
</evidence>
<reference evidence="3" key="1">
    <citation type="submission" date="2022-11" db="UniProtKB">
        <authorList>
            <consortium name="WormBaseParasite"/>
        </authorList>
    </citation>
    <scope>IDENTIFICATION</scope>
</reference>
<dbReference type="Proteomes" id="UP000887565">
    <property type="component" value="Unplaced"/>
</dbReference>
<protein>
    <submittedName>
        <fullName evidence="3">Uncharacterized protein</fullName>
    </submittedName>
</protein>
<accession>A0A915HUI7</accession>
<proteinExistence type="predicted"/>